<keyword evidence="1" id="KW-1133">Transmembrane helix</keyword>
<organism evidence="2 3">
    <name type="scientific">Candidatus Kaiserbacteria bacterium GW2011_GWA2_52_12</name>
    <dbReference type="NCBI Taxonomy" id="1618671"/>
    <lineage>
        <taxon>Bacteria</taxon>
        <taxon>Candidatus Kaiseribacteriota</taxon>
    </lineage>
</organism>
<dbReference type="AlphaFoldDB" id="A0A0G1X1Z4"/>
<sequence length="157" mass="16550">MNGIFSRHYFTSFLAFLCAVVIVVFVLAPVAARAQTGSQDIGTAIRAALFSDSRAAQMSPQQFDAVVAALTSEAVKQGMTAHDITWNMVASAVDFAEAACDSYLCTLNDAFGFSGSNMMIPIGLGFSSALLLLIIGTMRGMHRTPAVPPSVARAPVQ</sequence>
<proteinExistence type="predicted"/>
<dbReference type="Proteomes" id="UP000034273">
    <property type="component" value="Unassembled WGS sequence"/>
</dbReference>
<gene>
    <name evidence="2" type="ORF">UY67_C0001G0018</name>
</gene>
<keyword evidence="1" id="KW-0472">Membrane</keyword>
<dbReference type="STRING" id="1618671.UY67_C0001G0018"/>
<feature type="transmembrane region" description="Helical" evidence="1">
    <location>
        <begin position="118"/>
        <end position="135"/>
    </location>
</feature>
<name>A0A0G1X1Z4_9BACT</name>
<comment type="caution">
    <text evidence="2">The sequence shown here is derived from an EMBL/GenBank/DDBJ whole genome shotgun (WGS) entry which is preliminary data.</text>
</comment>
<evidence type="ECO:0000313" key="2">
    <source>
        <dbReference type="EMBL" id="KKW25016.1"/>
    </source>
</evidence>
<reference evidence="2 3" key="1">
    <citation type="journal article" date="2015" name="Nature">
        <title>rRNA introns, odd ribosomes, and small enigmatic genomes across a large radiation of phyla.</title>
        <authorList>
            <person name="Brown C.T."/>
            <person name="Hug L.A."/>
            <person name="Thomas B.C."/>
            <person name="Sharon I."/>
            <person name="Castelle C.J."/>
            <person name="Singh A."/>
            <person name="Wilkins M.J."/>
            <person name="Williams K.H."/>
            <person name="Banfield J.F."/>
        </authorList>
    </citation>
    <scope>NUCLEOTIDE SEQUENCE [LARGE SCALE GENOMIC DNA]</scope>
</reference>
<evidence type="ECO:0000313" key="3">
    <source>
        <dbReference type="Proteomes" id="UP000034273"/>
    </source>
</evidence>
<dbReference type="EMBL" id="LCQW01000001">
    <property type="protein sequence ID" value="KKW25016.1"/>
    <property type="molecule type" value="Genomic_DNA"/>
</dbReference>
<evidence type="ECO:0008006" key="4">
    <source>
        <dbReference type="Google" id="ProtNLM"/>
    </source>
</evidence>
<accession>A0A0G1X1Z4</accession>
<keyword evidence="1" id="KW-0812">Transmembrane</keyword>
<protein>
    <recommendedName>
        <fullName evidence="4">Transmembrane protein</fullName>
    </recommendedName>
</protein>
<evidence type="ECO:0000256" key="1">
    <source>
        <dbReference type="SAM" id="Phobius"/>
    </source>
</evidence>
<feature type="transmembrane region" description="Helical" evidence="1">
    <location>
        <begin position="12"/>
        <end position="32"/>
    </location>
</feature>